<accession>A0A9P4GHW3</accession>
<evidence type="ECO:0000313" key="2">
    <source>
        <dbReference type="EMBL" id="KAF1846468.1"/>
    </source>
</evidence>
<gene>
    <name evidence="2" type="ORF">K460DRAFT_406672</name>
</gene>
<dbReference type="AlphaFoldDB" id="A0A9P4GHW3"/>
<feature type="compositionally biased region" description="Basic and acidic residues" evidence="1">
    <location>
        <begin position="1"/>
        <end position="18"/>
    </location>
</feature>
<keyword evidence="3" id="KW-1185">Reference proteome</keyword>
<dbReference type="OrthoDB" id="3781480at2759"/>
<protein>
    <submittedName>
        <fullName evidence="2">Uncharacterized protein</fullName>
    </submittedName>
</protein>
<feature type="region of interest" description="Disordered" evidence="1">
    <location>
        <begin position="1"/>
        <end position="21"/>
    </location>
</feature>
<name>A0A9P4GHW3_9PLEO</name>
<organism evidence="2 3">
    <name type="scientific">Cucurbitaria berberidis CBS 394.84</name>
    <dbReference type="NCBI Taxonomy" id="1168544"/>
    <lineage>
        <taxon>Eukaryota</taxon>
        <taxon>Fungi</taxon>
        <taxon>Dikarya</taxon>
        <taxon>Ascomycota</taxon>
        <taxon>Pezizomycotina</taxon>
        <taxon>Dothideomycetes</taxon>
        <taxon>Pleosporomycetidae</taxon>
        <taxon>Pleosporales</taxon>
        <taxon>Pleosporineae</taxon>
        <taxon>Cucurbitariaceae</taxon>
        <taxon>Cucurbitaria</taxon>
    </lineage>
</organism>
<comment type="caution">
    <text evidence="2">The sequence shown here is derived from an EMBL/GenBank/DDBJ whole genome shotgun (WGS) entry which is preliminary data.</text>
</comment>
<evidence type="ECO:0000256" key="1">
    <source>
        <dbReference type="SAM" id="MobiDB-lite"/>
    </source>
</evidence>
<dbReference type="Proteomes" id="UP000800039">
    <property type="component" value="Unassembled WGS sequence"/>
</dbReference>
<dbReference type="EMBL" id="ML976616">
    <property type="protein sequence ID" value="KAF1846468.1"/>
    <property type="molecule type" value="Genomic_DNA"/>
</dbReference>
<proteinExistence type="predicted"/>
<sequence>MRDHLAATRGNSTDDRRHSSSTTTLLILPRELRDSIYGYLWDEETISNIRKSLKQAPDSFPDPHENINERRRPWFLDPRHLGQEVTEEIAESFFRHYNGFEMKSAQHIESILKHEFFGLNMRLCDHAISSLTVCVNLDRADAHHISRVELKAHLPKLVTLLPVLAPDFVLTFRFCSKYQVDFFGCVCRVQDQCPVRRNNIAFADSVSNTLQTVKDFVQDFESVRNRKVLLRLEVGRYYESLCRVVKGVIKLTLDDIDNDEATWLRRMTEIKESHEIVRSL</sequence>
<dbReference type="RefSeq" id="XP_040789031.1">
    <property type="nucleotide sequence ID" value="XM_040936983.1"/>
</dbReference>
<evidence type="ECO:0000313" key="3">
    <source>
        <dbReference type="Proteomes" id="UP000800039"/>
    </source>
</evidence>
<dbReference type="GeneID" id="63854233"/>
<reference evidence="2" key="1">
    <citation type="submission" date="2020-01" db="EMBL/GenBank/DDBJ databases">
        <authorList>
            <consortium name="DOE Joint Genome Institute"/>
            <person name="Haridas S."/>
            <person name="Albert R."/>
            <person name="Binder M."/>
            <person name="Bloem J."/>
            <person name="Labutti K."/>
            <person name="Salamov A."/>
            <person name="Andreopoulos B."/>
            <person name="Baker S.E."/>
            <person name="Barry K."/>
            <person name="Bills G."/>
            <person name="Bluhm B.H."/>
            <person name="Cannon C."/>
            <person name="Castanera R."/>
            <person name="Culley D.E."/>
            <person name="Daum C."/>
            <person name="Ezra D."/>
            <person name="Gonzalez J.B."/>
            <person name="Henrissat B."/>
            <person name="Kuo A."/>
            <person name="Liang C."/>
            <person name="Lipzen A."/>
            <person name="Lutzoni F."/>
            <person name="Magnuson J."/>
            <person name="Mondo S."/>
            <person name="Nolan M."/>
            <person name="Ohm R."/>
            <person name="Pangilinan J."/>
            <person name="Park H.-J."/>
            <person name="Ramirez L."/>
            <person name="Alfaro M."/>
            <person name="Sun H."/>
            <person name="Tritt A."/>
            <person name="Yoshinaga Y."/>
            <person name="Zwiers L.-H."/>
            <person name="Turgeon B.G."/>
            <person name="Goodwin S.B."/>
            <person name="Spatafora J.W."/>
            <person name="Crous P.W."/>
            <person name="Grigoriev I.V."/>
        </authorList>
    </citation>
    <scope>NUCLEOTIDE SEQUENCE</scope>
    <source>
        <strain evidence="2">CBS 394.84</strain>
    </source>
</reference>